<dbReference type="PRINTS" id="PR00069">
    <property type="entry name" value="ALDKETRDTASE"/>
</dbReference>
<reference evidence="9" key="2">
    <citation type="submission" date="2022-10" db="EMBL/GenBank/DDBJ databases">
        <authorList>
            <consortium name="ENA_rothamsted_submissions"/>
            <consortium name="culmorum"/>
            <person name="King R."/>
        </authorList>
    </citation>
    <scope>NUCLEOTIDE SEQUENCE</scope>
</reference>
<dbReference type="GO" id="GO:0016616">
    <property type="term" value="F:oxidoreductase activity, acting on the CH-OH group of donors, NAD or NADP as acceptor"/>
    <property type="evidence" value="ECO:0007669"/>
    <property type="project" value="UniProtKB-ARBA"/>
</dbReference>
<dbReference type="Proteomes" id="UP001153737">
    <property type="component" value="Chromosome 13"/>
</dbReference>
<name>A0A9N9SBF1_PHACE</name>
<gene>
    <name evidence="9" type="ORF">PHAECO_LOCUS3672</name>
</gene>
<dbReference type="PROSITE" id="PS00062">
    <property type="entry name" value="ALDOKETO_REDUCTASE_2"/>
    <property type="match status" value="1"/>
</dbReference>
<dbReference type="EMBL" id="OU896719">
    <property type="protein sequence ID" value="CAG9816340.1"/>
    <property type="molecule type" value="Genomic_DNA"/>
</dbReference>
<dbReference type="Pfam" id="PF00248">
    <property type="entry name" value="Aldo_ket_red"/>
    <property type="match status" value="1"/>
</dbReference>
<evidence type="ECO:0000256" key="2">
    <source>
        <dbReference type="ARBA" id="ARBA00022857"/>
    </source>
</evidence>
<dbReference type="InterPro" id="IPR023210">
    <property type="entry name" value="NADP_OxRdtase_dom"/>
</dbReference>
<dbReference type="AlphaFoldDB" id="A0A9N9SBF1"/>
<sequence length="322" mass="36220">MMARLFLIPILLLSLFNPAFFEEIVAAKDQKYTLNNGASIPMVGFGTWQIQGADLIKQVLDDALAAGYRLIDSATLYGNEADIGKALKELLPKHNLSRKDIFITSKLSPADHGEKAYQALESSLKNLDSGYIDLYLIHWPASFALNASDPKNAELRDESWKQLVKGVKNGLTKSIGVSNYNVRHLKELLKNDHGIKPVVNQVEWHPNYHQNELLELCKKENILLQAYSSLGGTGNKNLLENAEIKKIADKLGKSPAQVLLRWSLQQNIAIIPKARSAKYIKQNIDLDFIIPNEDMEILNNFNQAKYIVNPNKKYIWNPDTVA</sequence>
<feature type="active site" description="Proton donor" evidence="4">
    <location>
        <position position="77"/>
    </location>
</feature>
<accession>A0A9N9SBF1</accession>
<organism evidence="9 10">
    <name type="scientific">Phaedon cochleariae</name>
    <name type="common">Mustard beetle</name>
    <dbReference type="NCBI Taxonomy" id="80249"/>
    <lineage>
        <taxon>Eukaryota</taxon>
        <taxon>Metazoa</taxon>
        <taxon>Ecdysozoa</taxon>
        <taxon>Arthropoda</taxon>
        <taxon>Hexapoda</taxon>
        <taxon>Insecta</taxon>
        <taxon>Pterygota</taxon>
        <taxon>Neoptera</taxon>
        <taxon>Endopterygota</taxon>
        <taxon>Coleoptera</taxon>
        <taxon>Polyphaga</taxon>
        <taxon>Cucujiformia</taxon>
        <taxon>Chrysomeloidea</taxon>
        <taxon>Chrysomelidae</taxon>
        <taxon>Chrysomelinae</taxon>
        <taxon>Chrysomelini</taxon>
        <taxon>Phaedon</taxon>
    </lineage>
</organism>
<dbReference type="PANTHER" id="PTHR43827">
    <property type="entry name" value="2,5-DIKETO-D-GLUCONIC ACID REDUCTASE"/>
    <property type="match status" value="1"/>
</dbReference>
<evidence type="ECO:0000256" key="3">
    <source>
        <dbReference type="ARBA" id="ARBA00023002"/>
    </source>
</evidence>
<feature type="binding site" evidence="5">
    <location>
        <position position="138"/>
    </location>
    <ligand>
        <name>substrate</name>
    </ligand>
</feature>
<dbReference type="InterPro" id="IPR018170">
    <property type="entry name" value="Aldo/ket_reductase_CS"/>
</dbReference>
<dbReference type="PROSITE" id="PS00798">
    <property type="entry name" value="ALDOKETO_REDUCTASE_1"/>
    <property type="match status" value="1"/>
</dbReference>
<dbReference type="FunFam" id="3.20.20.100:FF:000002">
    <property type="entry name" value="2,5-diketo-D-gluconic acid reductase A"/>
    <property type="match status" value="1"/>
</dbReference>
<keyword evidence="10" id="KW-1185">Reference proteome</keyword>
<keyword evidence="2" id="KW-0521">NADP</keyword>
<evidence type="ECO:0000313" key="10">
    <source>
        <dbReference type="Proteomes" id="UP001153737"/>
    </source>
</evidence>
<evidence type="ECO:0000256" key="5">
    <source>
        <dbReference type="PIRSR" id="PIRSR000097-2"/>
    </source>
</evidence>
<feature type="domain" description="NADP-dependent oxidoreductase" evidence="8">
    <location>
        <begin position="43"/>
        <end position="300"/>
    </location>
</feature>
<evidence type="ECO:0000256" key="6">
    <source>
        <dbReference type="PIRSR" id="PIRSR000097-3"/>
    </source>
</evidence>
<feature type="chain" id="PRO_5040292466" description="NADP-dependent oxidoreductase domain-containing protein" evidence="7">
    <location>
        <begin position="22"/>
        <end position="322"/>
    </location>
</feature>
<dbReference type="OrthoDB" id="416253at2759"/>
<feature type="site" description="Lowers pKa of active site Tyr" evidence="6">
    <location>
        <position position="106"/>
    </location>
</feature>
<dbReference type="PIRSF" id="PIRSF000097">
    <property type="entry name" value="AKR"/>
    <property type="match status" value="1"/>
</dbReference>
<reference evidence="9" key="1">
    <citation type="submission" date="2022-01" db="EMBL/GenBank/DDBJ databases">
        <authorList>
            <person name="King R."/>
        </authorList>
    </citation>
    <scope>NUCLEOTIDE SEQUENCE</scope>
</reference>
<evidence type="ECO:0000259" key="8">
    <source>
        <dbReference type="Pfam" id="PF00248"/>
    </source>
</evidence>
<evidence type="ECO:0000256" key="1">
    <source>
        <dbReference type="ARBA" id="ARBA00007905"/>
    </source>
</evidence>
<dbReference type="Gene3D" id="3.20.20.100">
    <property type="entry name" value="NADP-dependent oxidoreductase domain"/>
    <property type="match status" value="1"/>
</dbReference>
<evidence type="ECO:0000256" key="4">
    <source>
        <dbReference type="PIRSR" id="PIRSR000097-1"/>
    </source>
</evidence>
<dbReference type="SUPFAM" id="SSF51430">
    <property type="entry name" value="NAD(P)-linked oxidoreductase"/>
    <property type="match status" value="1"/>
</dbReference>
<proteinExistence type="inferred from homology"/>
<evidence type="ECO:0000256" key="7">
    <source>
        <dbReference type="SAM" id="SignalP"/>
    </source>
</evidence>
<comment type="similarity">
    <text evidence="1">Belongs to the aldo/keto reductase family.</text>
</comment>
<evidence type="ECO:0000313" key="9">
    <source>
        <dbReference type="EMBL" id="CAG9816340.1"/>
    </source>
</evidence>
<protein>
    <recommendedName>
        <fullName evidence="8">NADP-dependent oxidoreductase domain-containing protein</fullName>
    </recommendedName>
</protein>
<dbReference type="PANTHER" id="PTHR43827:SF3">
    <property type="entry name" value="NADP-DEPENDENT OXIDOREDUCTASE DOMAIN-CONTAINING PROTEIN"/>
    <property type="match status" value="1"/>
</dbReference>
<dbReference type="CDD" id="cd19136">
    <property type="entry name" value="AKR_DrGR-like"/>
    <property type="match status" value="1"/>
</dbReference>
<keyword evidence="3" id="KW-0560">Oxidoreductase</keyword>
<keyword evidence="7" id="KW-0732">Signal</keyword>
<dbReference type="InterPro" id="IPR036812">
    <property type="entry name" value="NAD(P)_OxRdtase_dom_sf"/>
</dbReference>
<feature type="signal peptide" evidence="7">
    <location>
        <begin position="1"/>
        <end position="21"/>
    </location>
</feature>
<dbReference type="InterPro" id="IPR020471">
    <property type="entry name" value="AKR"/>
</dbReference>